<dbReference type="PANTHER" id="PTHR46368:SF4">
    <property type="entry name" value="OS10G0403700 PROTEIN"/>
    <property type="match status" value="1"/>
</dbReference>
<dbReference type="InterPro" id="IPR000683">
    <property type="entry name" value="Gfo/Idh/MocA-like_OxRdtase_N"/>
</dbReference>
<dbReference type="Gene3D" id="3.40.50.720">
    <property type="entry name" value="NAD(P)-binding Rossmann-like Domain"/>
    <property type="match status" value="1"/>
</dbReference>
<dbReference type="PANTHER" id="PTHR46368">
    <property type="match status" value="1"/>
</dbReference>
<dbReference type="Pfam" id="PF01408">
    <property type="entry name" value="GFO_IDH_MocA"/>
    <property type="match status" value="1"/>
</dbReference>
<organism evidence="4 5">
    <name type="scientific">Rhizoclosmatium globosum</name>
    <dbReference type="NCBI Taxonomy" id="329046"/>
    <lineage>
        <taxon>Eukaryota</taxon>
        <taxon>Fungi</taxon>
        <taxon>Fungi incertae sedis</taxon>
        <taxon>Chytridiomycota</taxon>
        <taxon>Chytridiomycota incertae sedis</taxon>
        <taxon>Chytridiomycetes</taxon>
        <taxon>Chytridiales</taxon>
        <taxon>Chytriomycetaceae</taxon>
        <taxon>Rhizoclosmatium</taxon>
    </lineage>
</organism>
<feature type="domain" description="GFO/IDH/MocA-like oxidoreductase" evidence="3">
    <location>
        <begin position="139"/>
        <end position="266"/>
    </location>
</feature>
<name>A0A1Y2CWH3_9FUNG</name>
<dbReference type="Pfam" id="PF22725">
    <property type="entry name" value="GFO_IDH_MocA_C3"/>
    <property type="match status" value="1"/>
</dbReference>
<dbReference type="SUPFAM" id="SSF51735">
    <property type="entry name" value="NAD(P)-binding Rossmann-fold domains"/>
    <property type="match status" value="1"/>
</dbReference>
<dbReference type="OrthoDB" id="2129491at2759"/>
<evidence type="ECO:0000259" key="2">
    <source>
        <dbReference type="Pfam" id="PF01408"/>
    </source>
</evidence>
<evidence type="ECO:0000313" key="4">
    <source>
        <dbReference type="EMBL" id="ORY51383.1"/>
    </source>
</evidence>
<dbReference type="InterPro" id="IPR055170">
    <property type="entry name" value="GFO_IDH_MocA-like_dom"/>
</dbReference>
<sequence>MTLPPSTQHPLRWAVLGTGFIANKVINVGMRRAGHVLQAVGSRSIDKAQEFADRNGFKTAYGSYQEAIDDPEVDAVYIALPSVFHEEWAIKCAKAKKHVLCEKPVAPTTAQVKNIIQTCKDNNVVFLDGTFFKHHPRLAALRQLVNSGELGKVNSVNSHFSFLMSADVSTSADAALKQIRVNPAVEPTGVLGDMAWYTVRFILTAYNYELPTSVSCTVTRKNEFTGAAEQVIGHLLFPDSRNAIFEASFAHVSNQRSCITGDKGAVALDDTFLTSSFYPITQESALAYEAPASDSFTVTVKRGEWTKREIETGGRLQEEWMAKDFEECVAGRKKWEQWADETIVIHTVLDALWASAQQSGASVSL</sequence>
<gene>
    <name evidence="4" type="ORF">BCR33DRAFT_712451</name>
</gene>
<dbReference type="Gene3D" id="3.30.360.10">
    <property type="entry name" value="Dihydrodipicolinate Reductase, domain 2"/>
    <property type="match status" value="1"/>
</dbReference>
<dbReference type="SUPFAM" id="SSF55347">
    <property type="entry name" value="Glyceraldehyde-3-phosphate dehydrogenase-like, C-terminal domain"/>
    <property type="match status" value="1"/>
</dbReference>
<proteinExistence type="inferred from homology"/>
<evidence type="ECO:0000256" key="1">
    <source>
        <dbReference type="ARBA" id="ARBA00010928"/>
    </source>
</evidence>
<protein>
    <submittedName>
        <fullName evidence="4">NAD(P)-binding protein</fullName>
    </submittedName>
</protein>
<dbReference type="EMBL" id="MCGO01000005">
    <property type="protein sequence ID" value="ORY51383.1"/>
    <property type="molecule type" value="Genomic_DNA"/>
</dbReference>
<evidence type="ECO:0000313" key="5">
    <source>
        <dbReference type="Proteomes" id="UP000193642"/>
    </source>
</evidence>
<feature type="domain" description="Gfo/Idh/MocA-like oxidoreductase N-terminal" evidence="2">
    <location>
        <begin position="11"/>
        <end position="126"/>
    </location>
</feature>
<accession>A0A1Y2CWH3</accession>
<dbReference type="Proteomes" id="UP000193642">
    <property type="component" value="Unassembled WGS sequence"/>
</dbReference>
<comment type="caution">
    <text evidence="4">The sequence shown here is derived from an EMBL/GenBank/DDBJ whole genome shotgun (WGS) entry which is preliminary data.</text>
</comment>
<keyword evidence="5" id="KW-1185">Reference proteome</keyword>
<evidence type="ECO:0000259" key="3">
    <source>
        <dbReference type="Pfam" id="PF22725"/>
    </source>
</evidence>
<dbReference type="GO" id="GO:0000166">
    <property type="term" value="F:nucleotide binding"/>
    <property type="evidence" value="ECO:0007669"/>
    <property type="project" value="InterPro"/>
</dbReference>
<dbReference type="InterPro" id="IPR036291">
    <property type="entry name" value="NAD(P)-bd_dom_sf"/>
</dbReference>
<dbReference type="STRING" id="329046.A0A1Y2CWH3"/>
<comment type="similarity">
    <text evidence="1">Belongs to the Gfo/Idh/MocA family.</text>
</comment>
<dbReference type="AlphaFoldDB" id="A0A1Y2CWH3"/>
<reference evidence="4 5" key="1">
    <citation type="submission" date="2016-07" db="EMBL/GenBank/DDBJ databases">
        <title>Pervasive Adenine N6-methylation of Active Genes in Fungi.</title>
        <authorList>
            <consortium name="DOE Joint Genome Institute"/>
            <person name="Mondo S.J."/>
            <person name="Dannebaum R.O."/>
            <person name="Kuo R.C."/>
            <person name="Labutti K."/>
            <person name="Haridas S."/>
            <person name="Kuo A."/>
            <person name="Salamov A."/>
            <person name="Ahrendt S.R."/>
            <person name="Lipzen A."/>
            <person name="Sullivan W."/>
            <person name="Andreopoulos W.B."/>
            <person name="Clum A."/>
            <person name="Lindquist E."/>
            <person name="Daum C."/>
            <person name="Ramamoorthy G.K."/>
            <person name="Gryganskyi A."/>
            <person name="Culley D."/>
            <person name="Magnuson J.K."/>
            <person name="James T.Y."/>
            <person name="O'Malley M.A."/>
            <person name="Stajich J.E."/>
            <person name="Spatafora J.W."/>
            <person name="Visel A."/>
            <person name="Grigoriev I.V."/>
        </authorList>
    </citation>
    <scope>NUCLEOTIDE SEQUENCE [LARGE SCALE GENOMIC DNA]</scope>
    <source>
        <strain evidence="4 5">JEL800</strain>
    </source>
</reference>